<evidence type="ECO:0000256" key="3">
    <source>
        <dbReference type="ARBA" id="ARBA00022900"/>
    </source>
</evidence>
<dbReference type="InterPro" id="IPR036354">
    <property type="entry name" value="Prot_inh_pot1_sf"/>
</dbReference>
<sequence>MNNVPELQSWPDLVGKHTDYAVNVIHQDRPDLRVVGRPEGHDPEPEIEELDRVIVWQFVDTGFNSIVSRVPTQG</sequence>
<keyword evidence="2" id="KW-0646">Protease inhibitor</keyword>
<dbReference type="AlphaFoldDB" id="A0A2T8I8L8"/>
<reference evidence="4" key="1">
    <citation type="submission" date="2018-04" db="EMBL/GenBank/DDBJ databases">
        <title>WGS assembly of Panicum hallii.</title>
        <authorList>
            <person name="Lovell J."/>
            <person name="Jenkins J."/>
            <person name="Lowry D."/>
            <person name="Mamidi S."/>
            <person name="Sreedasyam A."/>
            <person name="Weng X."/>
            <person name="Barry K."/>
            <person name="Bonette J."/>
            <person name="Campitelli B."/>
            <person name="Daum C."/>
            <person name="Gordon S."/>
            <person name="Gould B."/>
            <person name="Lipzen A."/>
            <person name="Macqueen A."/>
            <person name="Palacio-Mejia J."/>
            <person name="Plott C."/>
            <person name="Shakirov E."/>
            <person name="Shu S."/>
            <person name="Yoshinaga Y."/>
            <person name="Zane M."/>
            <person name="Rokhsar D."/>
            <person name="Grimwood J."/>
            <person name="Schmutz J."/>
            <person name="Juenger T."/>
        </authorList>
    </citation>
    <scope>NUCLEOTIDE SEQUENCE [LARGE SCALE GENOMIC DNA]</scope>
    <source>
        <strain evidence="4">FIL2</strain>
    </source>
</reference>
<accession>A0A2T8I8L8</accession>
<name>A0A2T8I8L8_9POAL</name>
<dbReference type="Pfam" id="PF00280">
    <property type="entry name" value="potato_inhibit"/>
    <property type="match status" value="1"/>
</dbReference>
<organism evidence="4">
    <name type="scientific">Panicum hallii</name>
    <dbReference type="NCBI Taxonomy" id="206008"/>
    <lineage>
        <taxon>Eukaryota</taxon>
        <taxon>Viridiplantae</taxon>
        <taxon>Streptophyta</taxon>
        <taxon>Embryophyta</taxon>
        <taxon>Tracheophyta</taxon>
        <taxon>Spermatophyta</taxon>
        <taxon>Magnoliopsida</taxon>
        <taxon>Liliopsida</taxon>
        <taxon>Poales</taxon>
        <taxon>Poaceae</taxon>
        <taxon>PACMAD clade</taxon>
        <taxon>Panicoideae</taxon>
        <taxon>Panicodae</taxon>
        <taxon>Paniceae</taxon>
        <taxon>Panicinae</taxon>
        <taxon>Panicum</taxon>
        <taxon>Panicum sect. Panicum</taxon>
    </lineage>
</organism>
<comment type="similarity">
    <text evidence="1">Belongs to the protease inhibitor I13 (potato type I serine protease inhibitor) family.</text>
</comment>
<evidence type="ECO:0000256" key="2">
    <source>
        <dbReference type="ARBA" id="ARBA00022690"/>
    </source>
</evidence>
<keyword evidence="3" id="KW-0722">Serine protease inhibitor</keyword>
<dbReference type="Gramene" id="PVH34026">
    <property type="protein sequence ID" value="PVH34026"/>
    <property type="gene ID" value="PAHAL_8G120200"/>
</dbReference>
<dbReference type="Gene3D" id="3.30.10.10">
    <property type="entry name" value="Trypsin Inhibitor V, subunit A"/>
    <property type="match status" value="1"/>
</dbReference>
<protein>
    <submittedName>
        <fullName evidence="4">Uncharacterized protein</fullName>
    </submittedName>
</protein>
<dbReference type="InterPro" id="IPR000864">
    <property type="entry name" value="Prot_inh_pot1"/>
</dbReference>
<dbReference type="Proteomes" id="UP000243499">
    <property type="component" value="Chromosome 8"/>
</dbReference>
<proteinExistence type="inferred from homology"/>
<gene>
    <name evidence="4" type="ORF">PAHAL_8G120200</name>
</gene>
<dbReference type="GO" id="GO:0004867">
    <property type="term" value="F:serine-type endopeptidase inhibitor activity"/>
    <property type="evidence" value="ECO:0007669"/>
    <property type="project" value="UniProtKB-KW"/>
</dbReference>
<evidence type="ECO:0000313" key="4">
    <source>
        <dbReference type="EMBL" id="PVH34026.1"/>
    </source>
</evidence>
<dbReference type="GO" id="GO:0009611">
    <property type="term" value="P:response to wounding"/>
    <property type="evidence" value="ECO:0007669"/>
    <property type="project" value="InterPro"/>
</dbReference>
<dbReference type="SUPFAM" id="SSF54654">
    <property type="entry name" value="CI-2 family of serine protease inhibitors"/>
    <property type="match status" value="1"/>
</dbReference>
<evidence type="ECO:0000256" key="1">
    <source>
        <dbReference type="ARBA" id="ARBA00008210"/>
    </source>
</evidence>
<dbReference type="EMBL" id="CM008053">
    <property type="protein sequence ID" value="PVH34026.1"/>
    <property type="molecule type" value="Genomic_DNA"/>
</dbReference>